<dbReference type="SMART" id="SM00326">
    <property type="entry name" value="SH3"/>
    <property type="match status" value="1"/>
</dbReference>
<evidence type="ECO:0000256" key="2">
    <source>
        <dbReference type="PROSITE-ProRule" id="PRU00192"/>
    </source>
</evidence>
<sequence length="572" mass="64009">MENPILVKAIHAYTPVNNDELKLAKNDIISVAQKDEGGWWEGTLNGKSGWFPSNYVVELDDLDGSDVVSNGNASTPMTSLEVSASQRIEYKRMVLADLIESENAHIMELQGMWDNYLLPLRNAEILKPTDYDILVGNIPEILQYHSSILVQLKKEQAKSHKDQRVGKLFLEGALKLESVHKTYCSNHPKAIQVLERHNDALKEFMESKGARQPGVLVLIVTLSQPFRRLEKYPTMLQELERHIEENHKDRGDLQRSIEYYKQIDKNCGVIRKQKEMELEVLGGTIKGWEGTDVSLLGEIYHMNLVHIGPDLQPRYFVLFANTLLILTYVPESNSLVYEGKIPVSGILLTNVPDKENTINSFEIAGPMLEPILVRCSSKESKDTWLEQLTRILQLNRFPSFSASPQQSFGHLTPPVQAWNIARLRPAPPFNPFLSDCLRNVTKPKVSKADKSSSTSSLHAGINGNISLPMPPVTNEDDLAVLSIVDAFCTKTRQISASISPAIIVKPALPSGPEKLPRTLTDLVMLLGEEVRSLKAAMVKVSGQLEEEQKARKTMHNLITTNCKTCGCVSYKP</sequence>
<dbReference type="PROSITE" id="PS50002">
    <property type="entry name" value="SH3"/>
    <property type="match status" value="1"/>
</dbReference>
<dbReference type="Pfam" id="PF14604">
    <property type="entry name" value="SH3_9"/>
    <property type="match status" value="1"/>
</dbReference>
<accession>A0A8J2NZU3</accession>
<dbReference type="OrthoDB" id="6019202at2759"/>
<dbReference type="PANTHER" id="PTHR46026:SF1">
    <property type="entry name" value="RHO-TYPE GUANINE NUCLEOTIDE EXCHANGE FACTOR, ISOFORM F"/>
    <property type="match status" value="1"/>
</dbReference>
<comment type="caution">
    <text evidence="6">The sequence shown here is derived from an EMBL/GenBank/DDBJ whole genome shotgun (WGS) entry which is preliminary data.</text>
</comment>
<evidence type="ECO:0000259" key="5">
    <source>
        <dbReference type="PROSITE" id="PS50010"/>
    </source>
</evidence>
<dbReference type="AlphaFoldDB" id="A0A8J2NZU3"/>
<keyword evidence="7" id="KW-1185">Reference proteome</keyword>
<dbReference type="InterPro" id="IPR001452">
    <property type="entry name" value="SH3_domain"/>
</dbReference>
<dbReference type="GO" id="GO:0016192">
    <property type="term" value="P:vesicle-mediated transport"/>
    <property type="evidence" value="ECO:0007669"/>
    <property type="project" value="UniProtKB-ARBA"/>
</dbReference>
<dbReference type="PROSITE" id="PS50003">
    <property type="entry name" value="PH_DOMAIN"/>
    <property type="match status" value="1"/>
</dbReference>
<dbReference type="Pfam" id="PF00169">
    <property type="entry name" value="PH"/>
    <property type="match status" value="1"/>
</dbReference>
<dbReference type="InterPro" id="IPR001849">
    <property type="entry name" value="PH_domain"/>
</dbReference>
<evidence type="ECO:0000313" key="7">
    <source>
        <dbReference type="Proteomes" id="UP000708208"/>
    </source>
</evidence>
<evidence type="ECO:0008006" key="8">
    <source>
        <dbReference type="Google" id="ProtNLM"/>
    </source>
</evidence>
<organism evidence="6 7">
    <name type="scientific">Allacma fusca</name>
    <dbReference type="NCBI Taxonomy" id="39272"/>
    <lineage>
        <taxon>Eukaryota</taxon>
        <taxon>Metazoa</taxon>
        <taxon>Ecdysozoa</taxon>
        <taxon>Arthropoda</taxon>
        <taxon>Hexapoda</taxon>
        <taxon>Collembola</taxon>
        <taxon>Symphypleona</taxon>
        <taxon>Sminthuridae</taxon>
        <taxon>Allacma</taxon>
    </lineage>
</organism>
<dbReference type="InterPro" id="IPR000219">
    <property type="entry name" value="DH_dom"/>
</dbReference>
<dbReference type="SMART" id="SM00325">
    <property type="entry name" value="RhoGEF"/>
    <property type="match status" value="1"/>
</dbReference>
<dbReference type="FunFam" id="2.30.30.40:FF:000072">
    <property type="entry name" value="Unconventional Myosin IB"/>
    <property type="match status" value="1"/>
</dbReference>
<reference evidence="6" key="1">
    <citation type="submission" date="2021-06" db="EMBL/GenBank/DDBJ databases">
        <authorList>
            <person name="Hodson N. C."/>
            <person name="Mongue J. A."/>
            <person name="Jaron S. K."/>
        </authorList>
    </citation>
    <scope>NUCLEOTIDE SEQUENCE</scope>
</reference>
<evidence type="ECO:0000256" key="1">
    <source>
        <dbReference type="ARBA" id="ARBA00022443"/>
    </source>
</evidence>
<keyword evidence="1 2" id="KW-0728">SH3 domain</keyword>
<evidence type="ECO:0000259" key="4">
    <source>
        <dbReference type="PROSITE" id="PS50003"/>
    </source>
</evidence>
<dbReference type="Proteomes" id="UP000708208">
    <property type="component" value="Unassembled WGS sequence"/>
</dbReference>
<dbReference type="PROSITE" id="PS50010">
    <property type="entry name" value="DH_2"/>
    <property type="match status" value="1"/>
</dbReference>
<dbReference type="CDD" id="cd00160">
    <property type="entry name" value="RhoGEF"/>
    <property type="match status" value="1"/>
</dbReference>
<name>A0A8J2NZU3_9HEXA</name>
<evidence type="ECO:0000259" key="3">
    <source>
        <dbReference type="PROSITE" id="PS50002"/>
    </source>
</evidence>
<dbReference type="Pfam" id="PF00621">
    <property type="entry name" value="RhoGEF"/>
    <property type="match status" value="1"/>
</dbReference>
<proteinExistence type="predicted"/>
<evidence type="ECO:0000313" key="6">
    <source>
        <dbReference type="EMBL" id="CAG7726680.1"/>
    </source>
</evidence>
<dbReference type="GO" id="GO:0005085">
    <property type="term" value="F:guanyl-nucleotide exchange factor activity"/>
    <property type="evidence" value="ECO:0007669"/>
    <property type="project" value="InterPro"/>
</dbReference>
<protein>
    <recommendedName>
        <fullName evidence="8">Rho guanine nucleotide exchange factor 7</fullName>
    </recommendedName>
</protein>
<dbReference type="SMART" id="SM00233">
    <property type="entry name" value="PH"/>
    <property type="match status" value="1"/>
</dbReference>
<feature type="domain" description="DH" evidence="5">
    <location>
        <begin position="90"/>
        <end position="270"/>
    </location>
</feature>
<gene>
    <name evidence="6" type="ORF">AFUS01_LOCUS15574</name>
</gene>
<dbReference type="PANTHER" id="PTHR46026">
    <property type="entry name" value="RHO-TYPE GUANINE NUCLEOTIDE EXCHANGE FACTOR, ISOFORM F"/>
    <property type="match status" value="1"/>
</dbReference>
<dbReference type="GO" id="GO:0005737">
    <property type="term" value="C:cytoplasm"/>
    <property type="evidence" value="ECO:0007669"/>
    <property type="project" value="TreeGrafter"/>
</dbReference>
<dbReference type="EMBL" id="CAJVCH010138609">
    <property type="protein sequence ID" value="CAG7726680.1"/>
    <property type="molecule type" value="Genomic_DNA"/>
</dbReference>
<feature type="domain" description="PH" evidence="4">
    <location>
        <begin position="292"/>
        <end position="393"/>
    </location>
</feature>
<feature type="domain" description="SH3" evidence="3">
    <location>
        <begin position="2"/>
        <end position="61"/>
    </location>
</feature>